<dbReference type="InterPro" id="IPR036291">
    <property type="entry name" value="NAD(P)-bd_dom_sf"/>
</dbReference>
<dbReference type="InterPro" id="IPR000994">
    <property type="entry name" value="Pept_M24"/>
</dbReference>
<dbReference type="SUPFAM" id="SSF51735">
    <property type="entry name" value="NAD(P)-binding Rossmann-fold domains"/>
    <property type="match status" value="1"/>
</dbReference>
<dbReference type="WBParaSite" id="BXY_1119900.1">
    <property type="protein sequence ID" value="BXY_1119900.1"/>
    <property type="gene ID" value="BXY_1119900"/>
</dbReference>
<dbReference type="SUPFAM" id="SSF55920">
    <property type="entry name" value="Creatinase/aminopeptidase"/>
    <property type="match status" value="1"/>
</dbReference>
<evidence type="ECO:0000256" key="1">
    <source>
        <dbReference type="ARBA" id="ARBA00001936"/>
    </source>
</evidence>
<dbReference type="Proteomes" id="UP000095284">
    <property type="component" value="Unplaced"/>
</dbReference>
<dbReference type="InterPro" id="IPR052433">
    <property type="entry name" value="X-Pro_dipept-like"/>
</dbReference>
<feature type="domain" description="Aminopeptidase P N-terminal" evidence="6">
    <location>
        <begin position="257"/>
        <end position="387"/>
    </location>
</feature>
<dbReference type="Gene3D" id="3.40.350.10">
    <property type="entry name" value="Creatinase/prolidase N-terminal domain"/>
    <property type="match status" value="1"/>
</dbReference>
<dbReference type="PRINTS" id="PR00081">
    <property type="entry name" value="GDHRDH"/>
</dbReference>
<comment type="similarity">
    <text evidence="2">Belongs to the peptidase M24B family.</text>
</comment>
<keyword evidence="3" id="KW-0479">Metal-binding</keyword>
<dbReference type="Pfam" id="PF13561">
    <property type="entry name" value="adh_short_C2"/>
    <property type="match status" value="1"/>
</dbReference>
<evidence type="ECO:0000259" key="6">
    <source>
        <dbReference type="SMART" id="SM01011"/>
    </source>
</evidence>
<comment type="cofactor">
    <cofactor evidence="1">
        <name>Mn(2+)</name>
        <dbReference type="ChEBI" id="CHEBI:29035"/>
    </cofactor>
</comment>
<dbReference type="SUPFAM" id="SSF53092">
    <property type="entry name" value="Creatinase/prolidase N-terminal domain"/>
    <property type="match status" value="1"/>
</dbReference>
<dbReference type="Pfam" id="PF05195">
    <property type="entry name" value="AMP_N"/>
    <property type="match status" value="1"/>
</dbReference>
<keyword evidence="5" id="KW-0464">Manganese</keyword>
<dbReference type="Gene3D" id="3.90.230.10">
    <property type="entry name" value="Creatinase/methionine aminopeptidase superfamily"/>
    <property type="match status" value="1"/>
</dbReference>
<dbReference type="GO" id="GO:0006508">
    <property type="term" value="P:proteolysis"/>
    <property type="evidence" value="ECO:0007669"/>
    <property type="project" value="TreeGrafter"/>
</dbReference>
<evidence type="ECO:0000256" key="5">
    <source>
        <dbReference type="ARBA" id="ARBA00023211"/>
    </source>
</evidence>
<dbReference type="InterPro" id="IPR002347">
    <property type="entry name" value="SDR_fam"/>
</dbReference>
<protein>
    <submittedName>
        <fullName evidence="8">AMP_N domain-containing protein</fullName>
    </submittedName>
</protein>
<evidence type="ECO:0000256" key="3">
    <source>
        <dbReference type="ARBA" id="ARBA00022723"/>
    </source>
</evidence>
<proteinExistence type="inferred from homology"/>
<dbReference type="Gene3D" id="3.40.50.720">
    <property type="entry name" value="NAD(P)-binding Rossmann-like Domain"/>
    <property type="match status" value="1"/>
</dbReference>
<accession>A0A1I7SDU1</accession>
<keyword evidence="4" id="KW-0378">Hydrolase</keyword>
<evidence type="ECO:0000256" key="4">
    <source>
        <dbReference type="ARBA" id="ARBA00022801"/>
    </source>
</evidence>
<dbReference type="Pfam" id="PF00557">
    <property type="entry name" value="Peptidase_M24"/>
    <property type="match status" value="1"/>
</dbReference>
<dbReference type="InterPro" id="IPR029149">
    <property type="entry name" value="Creatin/AminoP/Spt16_N"/>
</dbReference>
<sequence length="682" mass="76114">MSGGLYGKTALVVNGTDTIGKAISRRLGLAGAKIFLTGSSQQTLEQTVSDLGDKGVIACGAVFDPSIESHRKQLVEEIQNKYKGLDCVVLNPGRNEVTGDIINSSKLQFDQVFSQYLTIPFLLASSAYPLLQKSKNGSVIFLSSMAGYTSFIDLGLYSTVQTAVLGLTKALAVDMAKENVRVNSVVLGMFKDDETGSVWNTDDETAKNSLENLIPLGRLAQPKDCAGLIEFLVSDRARYISGMNGLKRLNYQDLLPIQGSEYIVRRLRLLERLKLHHPHPVVYLNGFKKTYCAPDVPSPFRQCSSFRYLAGALQPNSKLVITDKASTLFIHFKSDKERLWDGDSPDVDTLKKMSGLDDVLPLTELPRFLITNLQPSNSFAFDDRGLDEDESVVKLRSGFRGKRLVLLNEIDHLRWRKSPAEIEHLRTAARIGSEAHNAMLETQKNVNQESHIVGFLEYEMRRRGANCQAYSPVVAAGKRANTIHYIDSNKTIHNDDCVLVDAGADYHGYVSDITRCFPVSGTFTPAQRELYEALSEVHEECLEYAQNVRPLKLSGLYLHMLGAMATILKSMFFFKKGISDEEIIEACYKLCEHHVSHYLGMDVHDTPTVSRSIEMPPGVVFTIEPGIYVDRKMTETLINPQFADIGFRIEDDVLLTDTGIEILSKRAVRNGDDIEKLMKWSY</sequence>
<dbReference type="PANTHER" id="PTHR43226:SF4">
    <property type="entry name" value="XAA-PRO AMINOPEPTIDASE 3"/>
    <property type="match status" value="1"/>
</dbReference>
<dbReference type="SMART" id="SM01011">
    <property type="entry name" value="AMP_N"/>
    <property type="match status" value="1"/>
</dbReference>
<evidence type="ECO:0000313" key="7">
    <source>
        <dbReference type="Proteomes" id="UP000095284"/>
    </source>
</evidence>
<dbReference type="AlphaFoldDB" id="A0A1I7SDU1"/>
<dbReference type="InterPro" id="IPR036005">
    <property type="entry name" value="Creatinase/aminopeptidase-like"/>
</dbReference>
<evidence type="ECO:0000256" key="2">
    <source>
        <dbReference type="ARBA" id="ARBA00008766"/>
    </source>
</evidence>
<dbReference type="eggNOG" id="KOG2414">
    <property type="taxonomic scope" value="Eukaryota"/>
</dbReference>
<reference evidence="8" key="1">
    <citation type="submission" date="2016-11" db="UniProtKB">
        <authorList>
            <consortium name="WormBaseParasite"/>
        </authorList>
    </citation>
    <scope>IDENTIFICATION</scope>
</reference>
<dbReference type="GO" id="GO:0070006">
    <property type="term" value="F:metalloaminopeptidase activity"/>
    <property type="evidence" value="ECO:0007669"/>
    <property type="project" value="InterPro"/>
</dbReference>
<organism evidence="7 8">
    <name type="scientific">Bursaphelenchus xylophilus</name>
    <name type="common">Pinewood nematode worm</name>
    <name type="synonym">Aphelenchoides xylophilus</name>
    <dbReference type="NCBI Taxonomy" id="6326"/>
    <lineage>
        <taxon>Eukaryota</taxon>
        <taxon>Metazoa</taxon>
        <taxon>Ecdysozoa</taxon>
        <taxon>Nematoda</taxon>
        <taxon>Chromadorea</taxon>
        <taxon>Rhabditida</taxon>
        <taxon>Tylenchina</taxon>
        <taxon>Tylenchomorpha</taxon>
        <taxon>Aphelenchoidea</taxon>
        <taxon>Aphelenchoididae</taxon>
        <taxon>Bursaphelenchus</taxon>
    </lineage>
</organism>
<dbReference type="GO" id="GO:0005739">
    <property type="term" value="C:mitochondrion"/>
    <property type="evidence" value="ECO:0007669"/>
    <property type="project" value="TreeGrafter"/>
</dbReference>
<evidence type="ECO:0000313" key="8">
    <source>
        <dbReference type="WBParaSite" id="BXY_1119900.1"/>
    </source>
</evidence>
<dbReference type="PANTHER" id="PTHR43226">
    <property type="entry name" value="XAA-PRO AMINOPEPTIDASE 3"/>
    <property type="match status" value="1"/>
</dbReference>
<name>A0A1I7SDU1_BURXY</name>
<dbReference type="GO" id="GO:0030145">
    <property type="term" value="F:manganese ion binding"/>
    <property type="evidence" value="ECO:0007669"/>
    <property type="project" value="InterPro"/>
</dbReference>
<dbReference type="eggNOG" id="KOG0725">
    <property type="taxonomic scope" value="Eukaryota"/>
</dbReference>
<dbReference type="InterPro" id="IPR007865">
    <property type="entry name" value="Aminopep_P_N"/>
</dbReference>